<dbReference type="Pfam" id="PF00420">
    <property type="entry name" value="Oxidored_q2"/>
    <property type="match status" value="1"/>
</dbReference>
<evidence type="ECO:0000256" key="4">
    <source>
        <dbReference type="ARBA" id="ARBA00022692"/>
    </source>
</evidence>
<comment type="similarity">
    <text evidence="2">Belongs to the CPA3 antiporters (TC 2.A.63) subunit C family.</text>
</comment>
<dbReference type="Proteomes" id="UP001302316">
    <property type="component" value="Unassembled WGS sequence"/>
</dbReference>
<evidence type="ECO:0000256" key="2">
    <source>
        <dbReference type="ARBA" id="ARBA00010388"/>
    </source>
</evidence>
<proteinExistence type="inferred from homology"/>
<dbReference type="GO" id="GO:0050136">
    <property type="term" value="F:NADH dehydrogenase (quinone) (non-electrogenic) activity"/>
    <property type="evidence" value="ECO:0007669"/>
    <property type="project" value="UniProtKB-EC"/>
</dbReference>
<keyword evidence="4 7" id="KW-0812">Transmembrane</keyword>
<dbReference type="PANTHER" id="PTHR34583:SF2">
    <property type="entry name" value="ANTIPORTER SUBUNIT MNHC2-RELATED"/>
    <property type="match status" value="1"/>
</dbReference>
<reference evidence="8 9" key="1">
    <citation type="submission" date="2023-12" db="EMBL/GenBank/DDBJ databases">
        <title>Whole-genome sequencing of halo(alkali)philic microorganisms from hypersaline lakes.</title>
        <authorList>
            <person name="Sorokin D.Y."/>
            <person name="Merkel A.Y."/>
            <person name="Messina E."/>
            <person name="Yakimov M."/>
        </authorList>
    </citation>
    <scope>NUCLEOTIDE SEQUENCE [LARGE SCALE GENOMIC DNA]</scope>
    <source>
        <strain evidence="8 9">AB-CW1</strain>
    </source>
</reference>
<protein>
    <submittedName>
        <fullName evidence="8">NADH-quinone oxidoreductase subunit K</fullName>
        <ecNumber evidence="8">1.6.5.9</ecNumber>
    </submittedName>
</protein>
<evidence type="ECO:0000256" key="7">
    <source>
        <dbReference type="SAM" id="Phobius"/>
    </source>
</evidence>
<keyword evidence="6 7" id="KW-0472">Membrane</keyword>
<feature type="transmembrane region" description="Helical" evidence="7">
    <location>
        <begin position="62"/>
        <end position="82"/>
    </location>
</feature>
<gene>
    <name evidence="8" type="ORF">VCB98_06770</name>
</gene>
<feature type="transmembrane region" description="Helical" evidence="7">
    <location>
        <begin position="31"/>
        <end position="50"/>
    </location>
</feature>
<keyword evidence="3" id="KW-1003">Cell membrane</keyword>
<evidence type="ECO:0000256" key="3">
    <source>
        <dbReference type="ARBA" id="ARBA00022475"/>
    </source>
</evidence>
<dbReference type="InterPro" id="IPR050601">
    <property type="entry name" value="CPA3_antiporter_subunitC"/>
</dbReference>
<keyword evidence="8" id="KW-0560">Oxidoreductase</keyword>
<evidence type="ECO:0000313" key="9">
    <source>
        <dbReference type="Proteomes" id="UP001302316"/>
    </source>
</evidence>
<dbReference type="PANTHER" id="PTHR34583">
    <property type="entry name" value="ANTIPORTER SUBUNIT MNHC2-RELATED"/>
    <property type="match status" value="1"/>
</dbReference>
<organism evidence="8 9">
    <name type="scientific">Natronospira elongata</name>
    <dbReference type="NCBI Taxonomy" id="3110268"/>
    <lineage>
        <taxon>Bacteria</taxon>
        <taxon>Pseudomonadati</taxon>
        <taxon>Pseudomonadota</taxon>
        <taxon>Gammaproteobacteria</taxon>
        <taxon>Natronospirales</taxon>
        <taxon>Natronospiraceae</taxon>
        <taxon>Natronospira</taxon>
    </lineage>
</organism>
<evidence type="ECO:0000256" key="5">
    <source>
        <dbReference type="ARBA" id="ARBA00022989"/>
    </source>
</evidence>
<feature type="transmembrane region" description="Helical" evidence="7">
    <location>
        <begin position="6"/>
        <end position="24"/>
    </location>
</feature>
<name>A0AAP6JF90_9GAMM</name>
<evidence type="ECO:0000256" key="6">
    <source>
        <dbReference type="ARBA" id="ARBA00023136"/>
    </source>
</evidence>
<dbReference type="AlphaFoldDB" id="A0AAP6JF90"/>
<dbReference type="InterPro" id="IPR039428">
    <property type="entry name" value="NUOK/Mnh_C1-like"/>
</dbReference>
<keyword evidence="9" id="KW-1185">Reference proteome</keyword>
<evidence type="ECO:0000313" key="8">
    <source>
        <dbReference type="EMBL" id="MEA5445517.1"/>
    </source>
</evidence>
<dbReference type="RefSeq" id="WP_346051146.1">
    <property type="nucleotide sequence ID" value="NZ_JAYGII010000011.1"/>
</dbReference>
<dbReference type="EC" id="1.6.5.9" evidence="8"/>
<dbReference type="EMBL" id="JAYGII010000011">
    <property type="protein sequence ID" value="MEA5445517.1"/>
    <property type="molecule type" value="Genomic_DNA"/>
</dbReference>
<comment type="subcellular location">
    <subcellularLocation>
        <location evidence="1">Cell membrane</location>
        <topology evidence="1">Multi-pass membrane protein</topology>
    </subcellularLocation>
</comment>
<comment type="caution">
    <text evidence="8">The sequence shown here is derived from an EMBL/GenBank/DDBJ whole genome shotgun (WGS) entry which is preliminary data.</text>
</comment>
<accession>A0AAP6JF90</accession>
<evidence type="ECO:0000256" key="1">
    <source>
        <dbReference type="ARBA" id="ARBA00004651"/>
    </source>
</evidence>
<dbReference type="GO" id="GO:0005886">
    <property type="term" value="C:plasma membrane"/>
    <property type="evidence" value="ECO:0007669"/>
    <property type="project" value="UniProtKB-SubCell"/>
</dbReference>
<keyword evidence="5 7" id="KW-1133">Transmembrane helix</keyword>
<dbReference type="Gene3D" id="1.10.287.3510">
    <property type="match status" value="1"/>
</dbReference>
<sequence length="106" mass="11195">MTVMLYATTAATLFALGLYAVLVRTGLIHRLLAANVMATAVFLFLILVSAENPEGVDAIPQAMVLTGIVIAVSLTAFALALLRYLQAADDEEDQTGSQDGRQNGPD</sequence>